<accession>A0A7J7BX06</accession>
<dbReference type="AlphaFoldDB" id="A0A7J7BX06"/>
<feature type="compositionally biased region" description="Polar residues" evidence="6">
    <location>
        <begin position="78"/>
        <end position="87"/>
    </location>
</feature>
<keyword evidence="3" id="KW-0804">Transcription</keyword>
<evidence type="ECO:0000256" key="5">
    <source>
        <dbReference type="PROSITE-ProRule" id="PRU01191"/>
    </source>
</evidence>
<dbReference type="EMBL" id="JAAARO010000022">
    <property type="protein sequence ID" value="KAF5726368.1"/>
    <property type="molecule type" value="Genomic_DNA"/>
</dbReference>
<gene>
    <name evidence="7" type="ORF">HS088_TW22G00045</name>
</gene>
<evidence type="ECO:0000256" key="1">
    <source>
        <dbReference type="ARBA" id="ARBA00004123"/>
    </source>
</evidence>
<comment type="similarity">
    <text evidence="5">Belongs to the GRAS family.</text>
</comment>
<feature type="region of interest" description="Leucine repeat II (LRII)" evidence="5">
    <location>
        <begin position="348"/>
        <end position="380"/>
    </location>
</feature>
<keyword evidence="8" id="KW-1185">Reference proteome</keyword>
<evidence type="ECO:0000256" key="2">
    <source>
        <dbReference type="ARBA" id="ARBA00023015"/>
    </source>
</evidence>
<dbReference type="OrthoDB" id="770224at2759"/>
<dbReference type="PANTHER" id="PTHR31636">
    <property type="entry name" value="OSJNBA0084A10.13 PROTEIN-RELATED"/>
    <property type="match status" value="1"/>
</dbReference>
<dbReference type="InterPro" id="IPR005202">
    <property type="entry name" value="TF_GRAS"/>
</dbReference>
<dbReference type="Proteomes" id="UP000593562">
    <property type="component" value="Unassembled WGS sequence"/>
</dbReference>
<comment type="caution">
    <text evidence="5">Lacks conserved residue(s) required for the propagation of feature annotation.</text>
</comment>
<dbReference type="InParanoid" id="A0A7J7BX06"/>
<evidence type="ECO:0000313" key="8">
    <source>
        <dbReference type="Proteomes" id="UP000593562"/>
    </source>
</evidence>
<feature type="region of interest" description="Disordered" evidence="6">
    <location>
        <begin position="123"/>
        <end position="142"/>
    </location>
</feature>
<organism evidence="7 8">
    <name type="scientific">Tripterygium wilfordii</name>
    <name type="common">Thunder God vine</name>
    <dbReference type="NCBI Taxonomy" id="458696"/>
    <lineage>
        <taxon>Eukaryota</taxon>
        <taxon>Viridiplantae</taxon>
        <taxon>Streptophyta</taxon>
        <taxon>Embryophyta</taxon>
        <taxon>Tracheophyta</taxon>
        <taxon>Spermatophyta</taxon>
        <taxon>Magnoliopsida</taxon>
        <taxon>eudicotyledons</taxon>
        <taxon>Gunneridae</taxon>
        <taxon>Pentapetalae</taxon>
        <taxon>rosids</taxon>
        <taxon>fabids</taxon>
        <taxon>Celastrales</taxon>
        <taxon>Celastraceae</taxon>
        <taxon>Tripterygium</taxon>
    </lineage>
</organism>
<comment type="caution">
    <text evidence="7">The sequence shown here is derived from an EMBL/GenBank/DDBJ whole genome shotgun (WGS) entry which is preliminary data.</text>
</comment>
<feature type="region of interest" description="Disordered" evidence="6">
    <location>
        <begin position="78"/>
        <end position="106"/>
    </location>
</feature>
<evidence type="ECO:0000313" key="7">
    <source>
        <dbReference type="EMBL" id="KAF5726368.1"/>
    </source>
</evidence>
<evidence type="ECO:0000256" key="4">
    <source>
        <dbReference type="ARBA" id="ARBA00023242"/>
    </source>
</evidence>
<reference evidence="7 8" key="1">
    <citation type="journal article" date="2020" name="Nat. Commun.">
        <title>Genome of Tripterygium wilfordii and identification of cytochrome P450 involved in triptolide biosynthesis.</title>
        <authorList>
            <person name="Tu L."/>
            <person name="Su P."/>
            <person name="Zhang Z."/>
            <person name="Gao L."/>
            <person name="Wang J."/>
            <person name="Hu T."/>
            <person name="Zhou J."/>
            <person name="Zhang Y."/>
            <person name="Zhao Y."/>
            <person name="Liu Y."/>
            <person name="Song Y."/>
            <person name="Tong Y."/>
            <person name="Lu Y."/>
            <person name="Yang J."/>
            <person name="Xu C."/>
            <person name="Jia M."/>
            <person name="Peters R.J."/>
            <person name="Huang L."/>
            <person name="Gao W."/>
        </authorList>
    </citation>
    <scope>NUCLEOTIDE SEQUENCE [LARGE SCALE GENOMIC DNA]</scope>
    <source>
        <strain evidence="8">cv. XIE 37</strain>
        <tissue evidence="7">Leaf</tissue>
    </source>
</reference>
<protein>
    <submittedName>
        <fullName evidence="7">Putative DELLA protein RGL2</fullName>
    </submittedName>
</protein>
<dbReference type="GO" id="GO:0005634">
    <property type="term" value="C:nucleus"/>
    <property type="evidence" value="ECO:0007669"/>
    <property type="project" value="UniProtKB-SubCell"/>
</dbReference>
<dbReference type="PROSITE" id="PS50985">
    <property type="entry name" value="GRAS"/>
    <property type="match status" value="1"/>
</dbReference>
<keyword evidence="2" id="KW-0805">Transcription regulation</keyword>
<keyword evidence="4" id="KW-0539">Nucleus</keyword>
<evidence type="ECO:0000256" key="3">
    <source>
        <dbReference type="ARBA" id="ARBA00023163"/>
    </source>
</evidence>
<evidence type="ECO:0000256" key="6">
    <source>
        <dbReference type="SAM" id="MobiDB-lite"/>
    </source>
</evidence>
<feature type="region of interest" description="SAW" evidence="5">
    <location>
        <begin position="482"/>
        <end position="558"/>
    </location>
</feature>
<sequence length="576" mass="66048">MAEASHDLFSLTPFDFTMGVQGDHNLPFDKYEKEAMKGKRDLFFEDLPQQVDHSMSSSGYGVFNQESGAMEEPFQFSQQVLTSQTASDHQEPENESTPPPPYSLSSLELLRNYGSGVKKLRGKEFASGNTNNNENHQKKPSTEEIMRIAGARYIQFSDQMYDDYSMLMHPFGHALSGLSDEETRDVELAHLLLNAAEKVGSQEFERASRLLSRCEWIASQQGNSVQRIVHHFSVALRERIDRETGTFAKKSYLVQEKTPSNDGLDYELSMLEHHQAIPFSQVMQFTAVQSLIENLGSAKKIHLIDLAIRSGVHWTAFMQALGEREQIPLQLLKITAIGSIEKSHQIEEIGKRLSSFAKSMNLPFSFKVVYVLDMNDIREEMFEIRYDEALAVHSKMFLRTLISRPSCLENLMRVIKNLNPCIMVIQEVEANHNSPSFVNRYIEALFFYSSYFDAVETCMDRRNEHTIRIEEILSSGIRNMVAMEGSERRSRNVKLEVWRAFFARFKMIEIGFSDSSLYQASLVAKQFPCGRSVNLHNNGKGLIVGWKGTPLHSVTSWKFGRERWRPFFNYNFQNPK</sequence>
<proteinExistence type="inferred from homology"/>
<comment type="subcellular location">
    <subcellularLocation>
        <location evidence="1">Nucleus</location>
    </subcellularLocation>
</comment>
<name>A0A7J7BX06_TRIWF</name>
<dbReference type="Pfam" id="PF03514">
    <property type="entry name" value="GRAS"/>
    <property type="match status" value="1"/>
</dbReference>